<keyword evidence="3" id="KW-1185">Reference proteome</keyword>
<dbReference type="STRING" id="44941.A0A397UPL1"/>
<dbReference type="PANTHER" id="PTHR22605">
    <property type="entry name" value="RZ-TYPE DOMAIN-CONTAINING PROTEIN"/>
    <property type="match status" value="1"/>
</dbReference>
<name>A0A397UPL1_9GLOM</name>
<dbReference type="Gene3D" id="3.40.50.300">
    <property type="entry name" value="P-loop containing nucleotide triphosphate hydrolases"/>
    <property type="match status" value="1"/>
</dbReference>
<dbReference type="InterPro" id="IPR031248">
    <property type="entry name" value="RNF213"/>
</dbReference>
<dbReference type="SMART" id="SM01065">
    <property type="entry name" value="CBM_2"/>
    <property type="match status" value="1"/>
</dbReference>
<evidence type="ECO:0000313" key="3">
    <source>
        <dbReference type="Proteomes" id="UP000266673"/>
    </source>
</evidence>
<proteinExistence type="predicted"/>
<dbReference type="InterPro" id="IPR002044">
    <property type="entry name" value="CBM20"/>
</dbReference>
<feature type="domain" description="CBM20" evidence="1">
    <location>
        <begin position="20"/>
        <end position="118"/>
    </location>
</feature>
<dbReference type="InterPro" id="IPR027417">
    <property type="entry name" value="P-loop_NTPase"/>
</dbReference>
<dbReference type="GO" id="GO:2001070">
    <property type="term" value="F:starch binding"/>
    <property type="evidence" value="ECO:0007669"/>
    <property type="project" value="InterPro"/>
</dbReference>
<sequence length="2619" mass="304313">MSKGKYNKASSDKSNNEMDGIVVTFHVHLPFKFDKHNPAVIGSCEALGEWRTPKIWLQNISQSTLWVSEPVYIPKNVEYKYCLVHSGWTKNTIKYEGYGIPDNRKIELHNNHYDIWNSSQEFKYDYSILARDYKFIKHIYGNIISSDSLIEGIKDYQYIYRKHKYITSRNTSVDFISKNLAASKTIEQKIFLCILLRYCMNENQDPFGSNVWFSHNFPSTTVLKELENIHPNFVFPLGTEQLFVQAINALVQHNSKFVVCEYIENPNRLIESLEKVKPYISELYKKNEYAFMKTIDKLVRMSYHVKFLAYLQKSFKGFENSVELNIEIPHFFHRKLLELIKQKSLVWDYESIMILYELLKDPNLRCSSEDYIDILEAIAGSNQIILLESFPEIIKLNLCINVTKTSLVKVSTNWFIKICKYKSVSTTLVQESLAYNIFYYFSRMLSNLKHGQIILNALKNHTIVKNLSDDEIFSIASYVNEFHQDVKTYIVLLMEEKIRSSIHFDGYLLKKVMIICDSKSNLVVQNGICEEVLCKVLNRLEQKPLAHDEENFQFLLCQFAEFWLSIFNAKGSTQKLHSHSYFRKSLETVILLATDIKNRSIKIGLLQKIFEHFVDNYGVLKDLINSSIKIHPEDNHHLIISYEFLEEIHYQCYIYNSSLTFLNKFYENLCPITKANQYSDDLPKRLNTTTLEQSYEKDHWTIHSEILEVMKDAYQLVDSKIFKNIFQTEIKSTKVEGLEDEIKITDEENLEVTDNDDEDESLKVTDNDDKDDFNLQIIKIKKSIECYKNKEIKCVSTIEIWKNVDAKNVEEEINFMASYCNDKQNNKQRQFFFFNDNETRYMGELVNAVKHLINIPSTLEKLDQLTTVFKILEIRHDEKFWTKKINEFKNENLSLGQLFKYYDQLERDEENYFLTKNWPIIKEIASARDFIIFLKSLVGEDIKNLINGVDDHSDERLIQEDTVRTFIQVKQIMEPLLMDSKQSNERAFLQKLLSTLKTNPSLENNLLLCHANTQALKHMYANIRNRGEVTKEKIFLAVTKGGYVFKRVGNDEDDEGEYTATLSYPSKISKDGYAKYNFSDLQDLRGRALLIAKTPVNTKALNNKDCKLYDITSDHMNDFAIHVDLAQEIINVASSLKELGHFKYRDFKESIMSDTLKLKELLQPLTRDLQEWKEIVNEAQQKHYYLTFFLPQHILYFYDYFSCNGEIDATQFDIKNMCSALLKFVNDKAVLPNVESDTINIPLIPENYLDILCNIGIKLHDIFSKILINQRQINAQVEPNITDMVNQGQLFIGTCNDKFLVPNIIMSLYYLHNKCYPEAWQLLICKPSTKAEELLTFIRRCFFASENEYEKHLFCIANVEFLDFELQYQLVTNIRSFYEKKEFYLALICCHENGMYNHIIDQFSESVHMTKGIDADSMRNIYKELCPNVQTVSSDLSGQGKTKWIENHSSGNNLNPRNFLISDGMTFRMLVRKLSETRLQKNESLHLNVMLIDHPYDVNIFLFELLSFKIVWDKTYFFSIPSASIYIEVASTVNQALFNSIPIAGHLINKHLTWNIDNLIVSQDANSPIQITAKYFDAQDSNVINTVDLIFDDKMQPVSDSRCRQLLQKYFFDNCSPDIVSYRFLEIFINVLANQLFRMSSSVFFRVDTLKWIDVDKNIRKTLLETLIEVSKDFATRSVDSRAAQLKNLTNLEDIAISNNIKPWEDSNHLLVFFLSQSPDSISALYRDKGKVPKNVENLLRSQHLSGRNNEFTFTLDDYNEMSSESILMKLESMACMTSAKRVYPLYALSADNLLKMALILLRSRANVPVVVCGEAGCGKTSLIQFLSIAVGVELFILNVHAGINEKQIFKFVIEAEEIAKTGEVWIFFDEINTCNHIGILADLIAHRLLFGRSIHENIRLFAACNPYRLRQKADTQAGLSKRYEEKSRLAYQVRPLPDQILDFVWDYGVLKPSDEKIYIDIMVKKFLKDSHEDVKTDLFVELLFESQEFIRYRDGIHSVSLRDMKRAIIIFKFFCESLEKRQELAGPESNTNILGAFSKSIINIAKNNAFHGKGILGNIVKSYILALNLCYQVRFFEQEIRDQYHDRMCEVFVRFGIPMNHQTFVEIIQEEQKDFMKRMTKPSMIAENFALLENVLVMTVCILNRIPLFIIGAPGASKSLSIRIVSQSLRGADSDDPYFRTLPQVYIIPHQGSSSSTSDGIIKADSTKFDVLANSYLTYEKAQPIANFHGLRDYYSLVKSLGKEKRYFNEVINAFHGRPINKPIKYSVENLIKANLEDKNARHLMVIGKSNSIINILTYKLRQWNKELADTDSKFDMNTDLEPVIIYGSQFPNDFDGDYQYSVLCRIMMCVEAGRPLILTDLDTIYGSLYDLWNQNYITVGKEGNQTYYTRVALGAYSNPMVCVHKNFRCILVLDEKDVDISDPPLLNRFEKQKLSINDIMDDNMKRLVEELEKWSNQIGVIAESEFNEKDIFVGFDKEEALQSLVISNSNDPKLNYNEVLNKCKELLMGIALSDGIIRSKKSMISSNEIEHWHNYYFEQRHEDLPSYIRLSLNDSVKREQGINTINTFSNAYIDISSCLENIIKCQIDKLSTFKSGAQFQSRIRHFWLESEDEVLIL</sequence>
<dbReference type="SUPFAM" id="SSF49452">
    <property type="entry name" value="Starch-binding domain-like"/>
    <property type="match status" value="1"/>
</dbReference>
<evidence type="ECO:0000313" key="2">
    <source>
        <dbReference type="EMBL" id="RIB12124.1"/>
    </source>
</evidence>
<dbReference type="InterPro" id="IPR013783">
    <property type="entry name" value="Ig-like_fold"/>
</dbReference>
<protein>
    <recommendedName>
        <fullName evidence="1">CBM20 domain-containing protein</fullName>
    </recommendedName>
</protein>
<dbReference type="PANTHER" id="PTHR22605:SF1">
    <property type="entry name" value="RZ-TYPE DOMAIN-CONTAINING PROTEIN"/>
    <property type="match status" value="1"/>
</dbReference>
<dbReference type="Proteomes" id="UP000266673">
    <property type="component" value="Unassembled WGS sequence"/>
</dbReference>
<accession>A0A397UPL1</accession>
<dbReference type="InterPro" id="IPR013784">
    <property type="entry name" value="Carb-bd-like_fold"/>
</dbReference>
<organism evidence="2 3">
    <name type="scientific">Gigaspora rosea</name>
    <dbReference type="NCBI Taxonomy" id="44941"/>
    <lineage>
        <taxon>Eukaryota</taxon>
        <taxon>Fungi</taxon>
        <taxon>Fungi incertae sedis</taxon>
        <taxon>Mucoromycota</taxon>
        <taxon>Glomeromycotina</taxon>
        <taxon>Glomeromycetes</taxon>
        <taxon>Diversisporales</taxon>
        <taxon>Gigasporaceae</taxon>
        <taxon>Gigaspora</taxon>
    </lineage>
</organism>
<dbReference type="OrthoDB" id="2400221at2759"/>
<dbReference type="CDD" id="cd00009">
    <property type="entry name" value="AAA"/>
    <property type="match status" value="1"/>
</dbReference>
<dbReference type="Gene3D" id="2.60.40.10">
    <property type="entry name" value="Immunoglobulins"/>
    <property type="match status" value="1"/>
</dbReference>
<reference evidence="2 3" key="1">
    <citation type="submission" date="2018-06" db="EMBL/GenBank/DDBJ databases">
        <title>Comparative genomics reveals the genomic features of Rhizophagus irregularis, R. cerebriforme, R. diaphanum and Gigaspora rosea, and their symbiotic lifestyle signature.</title>
        <authorList>
            <person name="Morin E."/>
            <person name="San Clemente H."/>
            <person name="Chen E.C.H."/>
            <person name="De La Providencia I."/>
            <person name="Hainaut M."/>
            <person name="Kuo A."/>
            <person name="Kohler A."/>
            <person name="Murat C."/>
            <person name="Tang N."/>
            <person name="Roy S."/>
            <person name="Loubradou J."/>
            <person name="Henrissat B."/>
            <person name="Grigoriev I.V."/>
            <person name="Corradi N."/>
            <person name="Roux C."/>
            <person name="Martin F.M."/>
        </authorList>
    </citation>
    <scope>NUCLEOTIDE SEQUENCE [LARGE SCALE GENOMIC DNA]</scope>
    <source>
        <strain evidence="2 3">DAOM 194757</strain>
    </source>
</reference>
<dbReference type="SUPFAM" id="SSF52540">
    <property type="entry name" value="P-loop containing nucleoside triphosphate hydrolases"/>
    <property type="match status" value="1"/>
</dbReference>
<dbReference type="EMBL" id="QKWP01001057">
    <property type="protein sequence ID" value="RIB12124.1"/>
    <property type="molecule type" value="Genomic_DNA"/>
</dbReference>
<evidence type="ECO:0000259" key="1">
    <source>
        <dbReference type="SMART" id="SM01065"/>
    </source>
</evidence>
<dbReference type="GO" id="GO:0004842">
    <property type="term" value="F:ubiquitin-protein transferase activity"/>
    <property type="evidence" value="ECO:0007669"/>
    <property type="project" value="InterPro"/>
</dbReference>
<dbReference type="GO" id="GO:0016887">
    <property type="term" value="F:ATP hydrolysis activity"/>
    <property type="evidence" value="ECO:0007669"/>
    <property type="project" value="InterPro"/>
</dbReference>
<gene>
    <name evidence="2" type="ORF">C2G38_2201521</name>
</gene>
<comment type="caution">
    <text evidence="2">The sequence shown here is derived from an EMBL/GenBank/DDBJ whole genome shotgun (WGS) entry which is preliminary data.</text>
</comment>